<evidence type="ECO:0000256" key="7">
    <source>
        <dbReference type="ARBA" id="ARBA00022692"/>
    </source>
</evidence>
<dbReference type="GO" id="GO:0050650">
    <property type="term" value="P:chondroitin sulfate proteoglycan biosynthetic process"/>
    <property type="evidence" value="ECO:0007669"/>
    <property type="project" value="TreeGrafter"/>
</dbReference>
<dbReference type="UniPathway" id="UPA00378"/>
<evidence type="ECO:0000256" key="12">
    <source>
        <dbReference type="ARBA" id="ARBA00023136"/>
    </source>
</evidence>
<evidence type="ECO:0000256" key="17">
    <source>
        <dbReference type="PIRSR" id="PIRSR605027-3"/>
    </source>
</evidence>
<accession>A0A195DLV6</accession>
<comment type="subcellular location">
    <subcellularLocation>
        <location evidence="2 19">Golgi apparatus membrane</location>
        <topology evidence="2 19">Single-pass type II membrane protein</topology>
    </subcellularLocation>
</comment>
<evidence type="ECO:0000256" key="4">
    <source>
        <dbReference type="ARBA" id="ARBA00007706"/>
    </source>
</evidence>
<dbReference type="GO" id="GO:0015018">
    <property type="term" value="F:galactosylgalactosylxylosylprotein 3-beta-glucuronosyltransferase activity"/>
    <property type="evidence" value="ECO:0007669"/>
    <property type="project" value="UniProtKB-UniRule"/>
</dbReference>
<dbReference type="EC" id="2.4.1.135" evidence="5 19"/>
<dbReference type="Proteomes" id="UP000078492">
    <property type="component" value="Unassembled WGS sequence"/>
</dbReference>
<dbReference type="STRING" id="471704.A0A195DLV6"/>
<gene>
    <name evidence="20" type="ORF">ALC57_13900</name>
</gene>
<name>A0A195DLV6_9HYME</name>
<evidence type="ECO:0000313" key="20">
    <source>
        <dbReference type="EMBL" id="KYN13826.1"/>
    </source>
</evidence>
<sequence length="349" mass="40099">MTESLFLIDESSAKANMWSGFRCNRAFVILILLNVIIFQSIIYYQEHKKWQEIRSKLEPMIADLRDVQGLTYSLLKRLEAHGLFVENVRGRNEGNRPVIYAITPTFARPVQKAELTRLAQTFLHVSNFHWIVVEDAPQKTALVSRFLETSGLIYTHLAVATPPNYKLGRNDPNWKKPRGVEQRNAALRWLRENLKLSNKGVVYFADDDNTYSVKLFHEMEKIQRVGVWPVGLVGGLMVEKPICDNVTNKVISFNAAWKPDRPFPLDMAGFAINLELLLKHTDAWFSFDVQGGYQESEILRQIVTKDQLEPLADCCTKVYVWHTRTEPPQLNVEQMLIKKGKRSNAGIEV</sequence>
<keyword evidence="10 19" id="KW-1133">Transmembrane helix</keyword>
<comment type="similarity">
    <text evidence="4 19">Belongs to the glycosyltransferase 43 family.</text>
</comment>
<keyword evidence="6 19" id="KW-0808">Transferase</keyword>
<dbReference type="CDD" id="cd00218">
    <property type="entry name" value="GlcAT-I"/>
    <property type="match status" value="1"/>
</dbReference>
<dbReference type="EMBL" id="KQ980734">
    <property type="protein sequence ID" value="KYN13826.1"/>
    <property type="molecule type" value="Genomic_DNA"/>
</dbReference>
<evidence type="ECO:0000256" key="18">
    <source>
        <dbReference type="PIRSR" id="PIRSR605027-4"/>
    </source>
</evidence>
<dbReference type="InterPro" id="IPR005027">
    <property type="entry name" value="Glyco_trans_43"/>
</dbReference>
<feature type="site" description="Interaction with galactose moiety of substrate glycoprotein" evidence="18">
    <location>
        <position position="239"/>
    </location>
</feature>
<organism evidence="20 21">
    <name type="scientific">Trachymyrmex cornetzi</name>
    <dbReference type="NCBI Taxonomy" id="471704"/>
    <lineage>
        <taxon>Eukaryota</taxon>
        <taxon>Metazoa</taxon>
        <taxon>Ecdysozoa</taxon>
        <taxon>Arthropoda</taxon>
        <taxon>Hexapoda</taxon>
        <taxon>Insecta</taxon>
        <taxon>Pterygota</taxon>
        <taxon>Neoptera</taxon>
        <taxon>Endopterygota</taxon>
        <taxon>Hymenoptera</taxon>
        <taxon>Apocrita</taxon>
        <taxon>Aculeata</taxon>
        <taxon>Formicoidea</taxon>
        <taxon>Formicidae</taxon>
        <taxon>Myrmicinae</taxon>
        <taxon>Trachymyrmex</taxon>
    </lineage>
</organism>
<evidence type="ECO:0000256" key="6">
    <source>
        <dbReference type="ARBA" id="ARBA00022679"/>
    </source>
</evidence>
<evidence type="ECO:0000256" key="9">
    <source>
        <dbReference type="ARBA" id="ARBA00022968"/>
    </source>
</evidence>
<keyword evidence="13" id="KW-0325">Glycoprotein</keyword>
<dbReference type="GO" id="GO:0046872">
    <property type="term" value="F:metal ion binding"/>
    <property type="evidence" value="ECO:0007669"/>
    <property type="project" value="UniProtKB-KW"/>
</dbReference>
<evidence type="ECO:0000256" key="11">
    <source>
        <dbReference type="ARBA" id="ARBA00023034"/>
    </source>
</evidence>
<evidence type="ECO:0000313" key="21">
    <source>
        <dbReference type="Proteomes" id="UP000078492"/>
    </source>
</evidence>
<evidence type="ECO:0000256" key="14">
    <source>
        <dbReference type="ARBA" id="ARBA00023211"/>
    </source>
</evidence>
<dbReference type="Gene3D" id="3.90.550.10">
    <property type="entry name" value="Spore Coat Polysaccharide Biosynthesis Protein SpsA, Chain A"/>
    <property type="match status" value="1"/>
</dbReference>
<dbReference type="FunFam" id="3.90.550.10:FF:000044">
    <property type="entry name" value="Galactosylgalactosylxylosylprotein 3-beta-glucuronosyltransferase"/>
    <property type="match status" value="1"/>
</dbReference>
<evidence type="ECO:0000256" key="1">
    <source>
        <dbReference type="ARBA" id="ARBA00001936"/>
    </source>
</evidence>
<evidence type="ECO:0000256" key="13">
    <source>
        <dbReference type="ARBA" id="ARBA00023180"/>
    </source>
</evidence>
<evidence type="ECO:0000256" key="8">
    <source>
        <dbReference type="ARBA" id="ARBA00022723"/>
    </source>
</evidence>
<dbReference type="AlphaFoldDB" id="A0A195DLV6"/>
<evidence type="ECO:0000256" key="15">
    <source>
        <dbReference type="ARBA" id="ARBA00047979"/>
    </source>
</evidence>
<evidence type="ECO:0000256" key="3">
    <source>
        <dbReference type="ARBA" id="ARBA00004922"/>
    </source>
</evidence>
<dbReference type="PANTHER" id="PTHR10896">
    <property type="entry name" value="GALACTOSYLGALACTOSYLXYLOSYLPROTEIN 3-BETA-GLUCURONOSYLTRANSFERASE BETA-1,3-GLUCURONYLTRANSFERASE"/>
    <property type="match status" value="1"/>
</dbReference>
<keyword evidence="14 17" id="KW-0464">Manganese</keyword>
<feature type="active site" description="Proton donor/acceptor" evidence="16">
    <location>
        <position position="295"/>
    </location>
</feature>
<dbReference type="GO" id="GO:0000139">
    <property type="term" value="C:Golgi membrane"/>
    <property type="evidence" value="ECO:0007669"/>
    <property type="project" value="UniProtKB-SubCell"/>
</dbReference>
<evidence type="ECO:0000256" key="10">
    <source>
        <dbReference type="ARBA" id="ARBA00022989"/>
    </source>
</evidence>
<evidence type="ECO:0000256" key="2">
    <source>
        <dbReference type="ARBA" id="ARBA00004323"/>
    </source>
</evidence>
<keyword evidence="7 19" id="KW-0812">Transmembrane</keyword>
<dbReference type="InterPro" id="IPR029044">
    <property type="entry name" value="Nucleotide-diphossugar_trans"/>
</dbReference>
<dbReference type="KEGG" id="tcz:108766340"/>
<dbReference type="PANTHER" id="PTHR10896:SF65">
    <property type="entry name" value="GALACTOSYLGALACTOSYLXYLOSYLPROTEIN 3-BETA-GLUCURONOSYLTRANSFERASE 3"/>
    <property type="match status" value="1"/>
</dbReference>
<dbReference type="SUPFAM" id="SSF53448">
    <property type="entry name" value="Nucleotide-diphospho-sugar transferases"/>
    <property type="match status" value="1"/>
</dbReference>
<feature type="transmembrane region" description="Helical" evidence="19">
    <location>
        <begin position="26"/>
        <end position="44"/>
    </location>
</feature>
<evidence type="ECO:0000256" key="16">
    <source>
        <dbReference type="PIRSR" id="PIRSR605027-1"/>
    </source>
</evidence>
<evidence type="ECO:0000256" key="5">
    <source>
        <dbReference type="ARBA" id="ARBA00012641"/>
    </source>
</evidence>
<dbReference type="Pfam" id="PF03360">
    <property type="entry name" value="Glyco_transf_43"/>
    <property type="match status" value="1"/>
</dbReference>
<keyword evidence="11 19" id="KW-0333">Golgi apparatus</keyword>
<keyword evidence="9 19" id="KW-0735">Signal-anchor</keyword>
<evidence type="ECO:0000256" key="19">
    <source>
        <dbReference type="RuleBase" id="RU363127"/>
    </source>
</evidence>
<proteinExistence type="inferred from homology"/>
<reference evidence="20 21" key="1">
    <citation type="submission" date="2015-09" db="EMBL/GenBank/DDBJ databases">
        <title>Trachymyrmex cornetzi WGS genome.</title>
        <authorList>
            <person name="Nygaard S."/>
            <person name="Hu H."/>
            <person name="Boomsma J."/>
            <person name="Zhang G."/>
        </authorList>
    </citation>
    <scope>NUCLEOTIDE SEQUENCE [LARGE SCALE GENOMIC DNA]</scope>
    <source>
        <strain evidence="20">Tcor2-1</strain>
        <tissue evidence="20">Whole body</tissue>
    </source>
</reference>
<feature type="binding site" evidence="17">
    <location>
        <position position="208"/>
    </location>
    <ligand>
        <name>Mn(2+)</name>
        <dbReference type="ChEBI" id="CHEBI:29035"/>
    </ligand>
</feature>
<comment type="catalytic activity">
    <reaction evidence="15 19">
        <text>3-O-(beta-D-galactosyl-(1-&gt;3)-beta-D-galactosyl-(1-&gt;4)-beta-D-xylosyl)-L-seryl-[protein] + UDP-alpha-D-glucuronate = 3-O-(beta-D-GlcA-(1-&gt;3)-beta-D-Gal-(1-&gt;3)-beta-D-Gal-(1-&gt;4)-beta-D-Xyl)-L-seryl-[protein] + UDP + H(+)</text>
        <dbReference type="Rhea" id="RHEA:24168"/>
        <dbReference type="Rhea" id="RHEA-COMP:12571"/>
        <dbReference type="Rhea" id="RHEA-COMP:12573"/>
        <dbReference type="ChEBI" id="CHEBI:15378"/>
        <dbReference type="ChEBI" id="CHEBI:58052"/>
        <dbReference type="ChEBI" id="CHEBI:58223"/>
        <dbReference type="ChEBI" id="CHEBI:132090"/>
        <dbReference type="ChEBI" id="CHEBI:132093"/>
        <dbReference type="EC" id="2.4.1.135"/>
    </reaction>
</comment>
<comment type="cofactor">
    <cofactor evidence="1 17 19">
        <name>Mn(2+)</name>
        <dbReference type="ChEBI" id="CHEBI:29035"/>
    </cofactor>
</comment>
<dbReference type="GO" id="GO:0005975">
    <property type="term" value="P:carbohydrate metabolic process"/>
    <property type="evidence" value="ECO:0007669"/>
    <property type="project" value="TreeGrafter"/>
</dbReference>
<dbReference type="OrthoDB" id="675023at2759"/>
<keyword evidence="8 17" id="KW-0479">Metal-binding</keyword>
<keyword evidence="12 19" id="KW-0472">Membrane</keyword>
<comment type="pathway">
    <text evidence="3 19">Protein modification; protein glycosylation.</text>
</comment>
<keyword evidence="21" id="KW-1185">Reference proteome</keyword>
<protein>
    <recommendedName>
        <fullName evidence="5 19">Galactosylgalactosylxylosylprotein 3-beta-glucuronosyltransferase</fullName>
        <ecNumber evidence="5 19">2.4.1.135</ecNumber>
    </recommendedName>
</protein>